<comment type="caution">
    <text evidence="1">The sequence shown here is derived from an EMBL/GenBank/DDBJ whole genome shotgun (WGS) entry which is preliminary data.</text>
</comment>
<name>A0ABR8DCD5_9NOST</name>
<evidence type="ECO:0000313" key="2">
    <source>
        <dbReference type="Proteomes" id="UP000661112"/>
    </source>
</evidence>
<dbReference type="InterPro" id="IPR008979">
    <property type="entry name" value="Galactose-bd-like_sf"/>
</dbReference>
<dbReference type="EMBL" id="JACJSG010000060">
    <property type="protein sequence ID" value="MBD2504774.1"/>
    <property type="molecule type" value="Genomic_DNA"/>
</dbReference>
<dbReference type="SUPFAM" id="SSF49785">
    <property type="entry name" value="Galactose-binding domain-like"/>
    <property type="match status" value="1"/>
</dbReference>
<organism evidence="1 2">
    <name type="scientific">Anabaena azotica FACHB-119</name>
    <dbReference type="NCBI Taxonomy" id="947527"/>
    <lineage>
        <taxon>Bacteria</taxon>
        <taxon>Bacillati</taxon>
        <taxon>Cyanobacteriota</taxon>
        <taxon>Cyanophyceae</taxon>
        <taxon>Nostocales</taxon>
        <taxon>Nostocaceae</taxon>
        <taxon>Anabaena</taxon>
        <taxon>Anabaena azotica</taxon>
    </lineage>
</organism>
<dbReference type="Proteomes" id="UP000661112">
    <property type="component" value="Unassembled WGS sequence"/>
</dbReference>
<dbReference type="Gene3D" id="2.60.120.260">
    <property type="entry name" value="Galactose-binding domain-like"/>
    <property type="match status" value="1"/>
</dbReference>
<proteinExistence type="predicted"/>
<dbReference type="RefSeq" id="WP_190478902.1">
    <property type="nucleotide sequence ID" value="NZ_JACJSG010000060.1"/>
</dbReference>
<accession>A0ABR8DCD5</accession>
<evidence type="ECO:0008006" key="3">
    <source>
        <dbReference type="Google" id="ProtNLM"/>
    </source>
</evidence>
<gene>
    <name evidence="1" type="ORF">H6G83_29920</name>
</gene>
<keyword evidence="2" id="KW-1185">Reference proteome</keyword>
<evidence type="ECO:0000313" key="1">
    <source>
        <dbReference type="EMBL" id="MBD2504774.1"/>
    </source>
</evidence>
<protein>
    <recommendedName>
        <fullName evidence="3">CBM-cenC domain-containing protein</fullName>
    </recommendedName>
</protein>
<sequence>MNNGSFENGITGWTVISESGSDGNFYITTGGTSPISGFQIDLATQGNQYIVSDQNGQGSIVLYQDITLSPGFTYSLSFDYFAQSYAPLNVTSDMSWTGDLIEPHRT</sequence>
<reference evidence="1 2" key="1">
    <citation type="journal article" date="2020" name="ISME J.">
        <title>Comparative genomics reveals insights into cyanobacterial evolution and habitat adaptation.</title>
        <authorList>
            <person name="Chen M.Y."/>
            <person name="Teng W.K."/>
            <person name="Zhao L."/>
            <person name="Hu C.X."/>
            <person name="Zhou Y.K."/>
            <person name="Han B.P."/>
            <person name="Song L.R."/>
            <person name="Shu W.S."/>
        </authorList>
    </citation>
    <scope>NUCLEOTIDE SEQUENCE [LARGE SCALE GENOMIC DNA]</scope>
    <source>
        <strain evidence="1 2">FACHB-119</strain>
    </source>
</reference>